<dbReference type="Proteomes" id="UP000615446">
    <property type="component" value="Unassembled WGS sequence"/>
</dbReference>
<dbReference type="Proteomes" id="UP000247702">
    <property type="component" value="Unassembled WGS sequence"/>
</dbReference>
<keyword evidence="4" id="KW-1185">Reference proteome</keyword>
<sequence length="149" mass="16498">MSTNNFSHGYEQANTISSDQQQMLINVTDNQQQPNVVYIRQPGISNNIPSQQPMSNVASNSSDNNHSAPNSTLHGNNQSTSNNESSPQFRHDQNQHNPPQPNILPLLNPFGININYPQAPIIINMPATNSDIQTQLLAYLNNFSSTKTQ</sequence>
<evidence type="ECO:0000313" key="3">
    <source>
        <dbReference type="EMBL" id="GES98043.1"/>
    </source>
</evidence>
<dbReference type="EMBL" id="BEXD01002101">
    <property type="protein sequence ID" value="GBB96981.1"/>
    <property type="molecule type" value="Genomic_DNA"/>
</dbReference>
<gene>
    <name evidence="3" type="ORF">RCL2_002460200</name>
    <name evidence="2" type="ORF">RclHR1_02890008</name>
</gene>
<comment type="caution">
    <text evidence="2">The sequence shown here is derived from an EMBL/GenBank/DDBJ whole genome shotgun (WGS) entry which is preliminary data.</text>
</comment>
<accession>A0A2Z6RJR9</accession>
<reference evidence="2 4" key="1">
    <citation type="submission" date="2017-11" db="EMBL/GenBank/DDBJ databases">
        <title>The genome of Rhizophagus clarus HR1 reveals common genetic basis of auxotrophy among arbuscular mycorrhizal fungi.</title>
        <authorList>
            <person name="Kobayashi Y."/>
        </authorList>
    </citation>
    <scope>NUCLEOTIDE SEQUENCE [LARGE SCALE GENOMIC DNA]</scope>
    <source>
        <strain evidence="2 4">HR1</strain>
    </source>
</reference>
<dbReference type="EMBL" id="BLAL01000262">
    <property type="protein sequence ID" value="GES98043.1"/>
    <property type="molecule type" value="Genomic_DNA"/>
</dbReference>
<dbReference type="AlphaFoldDB" id="A0A2Z6RJR9"/>
<proteinExistence type="predicted"/>
<evidence type="ECO:0000313" key="2">
    <source>
        <dbReference type="EMBL" id="GBB96981.1"/>
    </source>
</evidence>
<feature type="compositionally biased region" description="Polar residues" evidence="1">
    <location>
        <begin position="43"/>
        <end position="88"/>
    </location>
</feature>
<reference evidence="3" key="2">
    <citation type="submission" date="2019-10" db="EMBL/GenBank/DDBJ databases">
        <title>Conservation and host-specific expression of non-tandemly repeated heterogenous ribosome RNA gene in arbuscular mycorrhizal fungi.</title>
        <authorList>
            <person name="Maeda T."/>
            <person name="Kobayashi Y."/>
            <person name="Nakagawa T."/>
            <person name="Ezawa T."/>
            <person name="Yamaguchi K."/>
            <person name="Bino T."/>
            <person name="Nishimoto Y."/>
            <person name="Shigenobu S."/>
            <person name="Kawaguchi M."/>
        </authorList>
    </citation>
    <scope>NUCLEOTIDE SEQUENCE</scope>
    <source>
        <strain evidence="3">HR1</strain>
    </source>
</reference>
<organism evidence="2 4">
    <name type="scientific">Rhizophagus clarus</name>
    <dbReference type="NCBI Taxonomy" id="94130"/>
    <lineage>
        <taxon>Eukaryota</taxon>
        <taxon>Fungi</taxon>
        <taxon>Fungi incertae sedis</taxon>
        <taxon>Mucoromycota</taxon>
        <taxon>Glomeromycotina</taxon>
        <taxon>Glomeromycetes</taxon>
        <taxon>Glomerales</taxon>
        <taxon>Glomeraceae</taxon>
        <taxon>Rhizophagus</taxon>
    </lineage>
</organism>
<evidence type="ECO:0000256" key="1">
    <source>
        <dbReference type="SAM" id="MobiDB-lite"/>
    </source>
</evidence>
<feature type="region of interest" description="Disordered" evidence="1">
    <location>
        <begin position="43"/>
        <end position="104"/>
    </location>
</feature>
<evidence type="ECO:0000313" key="4">
    <source>
        <dbReference type="Proteomes" id="UP000247702"/>
    </source>
</evidence>
<name>A0A2Z6RJR9_9GLOM</name>
<protein>
    <submittedName>
        <fullName evidence="2">Uncharacterized protein</fullName>
    </submittedName>
</protein>